<keyword evidence="2" id="KW-1185">Reference proteome</keyword>
<dbReference type="PATRIC" id="fig|1217648.3.peg.3310"/>
<organism evidence="1 2">
    <name type="scientific">Acinetobacter beijerinckii CIP 110307</name>
    <dbReference type="NCBI Taxonomy" id="1217648"/>
    <lineage>
        <taxon>Bacteria</taxon>
        <taxon>Pseudomonadati</taxon>
        <taxon>Pseudomonadota</taxon>
        <taxon>Gammaproteobacteria</taxon>
        <taxon>Moraxellales</taxon>
        <taxon>Moraxellaceae</taxon>
        <taxon>Acinetobacter</taxon>
    </lineage>
</organism>
<comment type="caution">
    <text evidence="1">The sequence shown here is derived from an EMBL/GenBank/DDBJ whole genome shotgun (WGS) entry which is preliminary data.</text>
</comment>
<protein>
    <submittedName>
        <fullName evidence="1">Uncharacterized protein</fullName>
    </submittedName>
</protein>
<dbReference type="HOGENOM" id="CLU_2079595_0_0_6"/>
<evidence type="ECO:0000313" key="1">
    <source>
        <dbReference type="EMBL" id="ENW02999.1"/>
    </source>
</evidence>
<dbReference type="GeneID" id="29858273"/>
<dbReference type="RefSeq" id="WP_005063426.1">
    <property type="nucleotide sequence ID" value="NZ_KB849767.1"/>
</dbReference>
<sequence>MQSKFLATKLEHKKEFLTWVEKGKHSFPVQRLSELTDVTKLPFGDIEVGDTIEVINGYGHLLKGFTVLAIEKDSIEKGNFYVYLDWDCYWFPKNINYIVRKVEPTEDIAIDGVEKWE</sequence>
<dbReference type="AlphaFoldDB" id="N9FDR4"/>
<proteinExistence type="predicted"/>
<reference evidence="1 2" key="1">
    <citation type="submission" date="2013-02" db="EMBL/GenBank/DDBJ databases">
        <title>The Genome Sequence of Acinetobacter beijerinckii CIP 110307.</title>
        <authorList>
            <consortium name="The Broad Institute Genome Sequencing Platform"/>
            <consortium name="The Broad Institute Genome Sequencing Center for Infectious Disease"/>
            <person name="Cerqueira G."/>
            <person name="Feldgarden M."/>
            <person name="Courvalin P."/>
            <person name="Perichon B."/>
            <person name="Grillot-Courvalin C."/>
            <person name="Clermont D."/>
            <person name="Rocha E."/>
            <person name="Yoon E.-J."/>
            <person name="Nemec A."/>
            <person name="Walker B."/>
            <person name="Young S.K."/>
            <person name="Zeng Q."/>
            <person name="Gargeya S."/>
            <person name="Fitzgerald M."/>
            <person name="Haas B."/>
            <person name="Abouelleil A."/>
            <person name="Alvarado L."/>
            <person name="Arachchi H.M."/>
            <person name="Berlin A.M."/>
            <person name="Chapman S.B."/>
            <person name="Dewar J."/>
            <person name="Goldberg J."/>
            <person name="Griggs A."/>
            <person name="Gujja S."/>
            <person name="Hansen M."/>
            <person name="Howarth C."/>
            <person name="Imamovic A."/>
            <person name="Larimer J."/>
            <person name="McCowan C."/>
            <person name="Murphy C."/>
            <person name="Neiman D."/>
            <person name="Pearson M."/>
            <person name="Priest M."/>
            <person name="Roberts A."/>
            <person name="Saif S."/>
            <person name="Shea T."/>
            <person name="Sisk P."/>
            <person name="Sykes S."/>
            <person name="Wortman J."/>
            <person name="Nusbaum C."/>
            <person name="Birren B."/>
        </authorList>
    </citation>
    <scope>NUCLEOTIDE SEQUENCE [LARGE SCALE GENOMIC DNA]</scope>
    <source>
        <strain evidence="1 2">CIP 110307</strain>
    </source>
</reference>
<gene>
    <name evidence="1" type="ORF">F933_03405</name>
</gene>
<dbReference type="EMBL" id="APQL01000013">
    <property type="protein sequence ID" value="ENW02999.1"/>
    <property type="molecule type" value="Genomic_DNA"/>
</dbReference>
<accession>N9FDR4</accession>
<name>N9FDR4_9GAMM</name>
<dbReference type="Proteomes" id="UP000017670">
    <property type="component" value="Unassembled WGS sequence"/>
</dbReference>
<evidence type="ECO:0000313" key="2">
    <source>
        <dbReference type="Proteomes" id="UP000017670"/>
    </source>
</evidence>